<keyword evidence="1" id="KW-0732">Signal</keyword>
<dbReference type="RefSeq" id="WP_150454581.1">
    <property type="nucleotide sequence ID" value="NZ_VYKI01000010.1"/>
</dbReference>
<dbReference type="EMBL" id="VYKI01000010">
    <property type="protein sequence ID" value="KAA8998678.1"/>
    <property type="molecule type" value="Genomic_DNA"/>
</dbReference>
<proteinExistence type="predicted"/>
<keyword evidence="3" id="KW-1185">Reference proteome</keyword>
<evidence type="ECO:0000256" key="1">
    <source>
        <dbReference type="SAM" id="SignalP"/>
    </source>
</evidence>
<evidence type="ECO:0000313" key="2">
    <source>
        <dbReference type="EMBL" id="KAA8998678.1"/>
    </source>
</evidence>
<sequence length="156" mass="15931">MKLQITALLLTLATSTALAAAPSNQGTAALETLLACKAGSDFTQAQAEKALQAAGLTHLRGGVFEAQGGKVALFGGSVDSASVDIAPGGSRSLHVYLKNVAAEQVGRQLSVTTVNEDAETEAPSYIRKVDAKHTLHVGAADEYEGYSASVTCQIAG</sequence>
<accession>A0ABQ6T0X9</accession>
<organism evidence="2 3">
    <name type="scientific">Stenotrophomonas cyclobalanopsidis</name>
    <dbReference type="NCBI Taxonomy" id="2771362"/>
    <lineage>
        <taxon>Bacteria</taxon>
        <taxon>Pseudomonadati</taxon>
        <taxon>Pseudomonadota</taxon>
        <taxon>Gammaproteobacteria</taxon>
        <taxon>Lysobacterales</taxon>
        <taxon>Lysobacteraceae</taxon>
        <taxon>Stenotrophomonas</taxon>
    </lineage>
</organism>
<name>A0ABQ6T0X9_9GAMM</name>
<feature type="signal peptide" evidence="1">
    <location>
        <begin position="1"/>
        <end position="19"/>
    </location>
</feature>
<comment type="caution">
    <text evidence="2">The sequence shown here is derived from an EMBL/GenBank/DDBJ whole genome shotgun (WGS) entry which is preliminary data.</text>
</comment>
<reference evidence="2 3" key="1">
    <citation type="journal article" date="2020" name="Antonie Van Leeuwenhoek">
        <title>Stenotrophomonas cyclobalanopsidis sp. nov., isolated from the leaf spot disease of Cyclobalanopsis patelliformis.</title>
        <authorList>
            <person name="Bian D.R."/>
            <person name="Xue H."/>
            <person name="Piao C.G."/>
            <person name="Li Y."/>
        </authorList>
    </citation>
    <scope>NUCLEOTIDE SEQUENCE [LARGE SCALE GENOMIC DNA]</scope>
    <source>
        <strain evidence="2 3">TPQG1-4</strain>
    </source>
</reference>
<protein>
    <recommendedName>
        <fullName evidence="4">Secreted protein</fullName>
    </recommendedName>
</protein>
<gene>
    <name evidence="2" type="ORF">FJU31_09765</name>
</gene>
<feature type="chain" id="PRO_5045989446" description="Secreted protein" evidence="1">
    <location>
        <begin position="20"/>
        <end position="156"/>
    </location>
</feature>
<evidence type="ECO:0000313" key="3">
    <source>
        <dbReference type="Proteomes" id="UP000326367"/>
    </source>
</evidence>
<evidence type="ECO:0008006" key="4">
    <source>
        <dbReference type="Google" id="ProtNLM"/>
    </source>
</evidence>
<dbReference type="Proteomes" id="UP000326367">
    <property type="component" value="Unassembled WGS sequence"/>
</dbReference>